<evidence type="ECO:0000313" key="7">
    <source>
        <dbReference type="EMBL" id="KAG2177947.1"/>
    </source>
</evidence>
<dbReference type="PANTHER" id="PTHR47966:SF51">
    <property type="entry name" value="BETA-SITE APP-CLEAVING ENZYME, ISOFORM A-RELATED"/>
    <property type="match status" value="1"/>
</dbReference>
<sequence length="397" mass="41074">MARLAVAIALAAALFGTGIAAPANAGQAAVNIPFHRYKASPNWKQAVTSDKSRALHLSNKSKTESAAASFPAINEDFSYISQVTVGTQTFDLIVDTGSSNTWVGAGTKYKAGSTSKNTGDSVSVSYGSGSFSGEEYTDNVSLGSGFTIKSQSVGVASSATGFSGVDGIIGFGPDDLTEGTVSNTNVVPTIVDNAYTQGLISSKVLGVYFDPLSGSETTAANGELTLGGVDSSKYSGSITYTPITSTSPASEYWGINISKIAYGTTSVSSSSLPGIVDTGTTLIYFQTSTYKALYKNVPGYSVDSNTGLVKIPASSYSKLKNVVLTIGGTAFTLTPAQYILPQAQVAAWGGVAGNYYSLIGDLGTGDGLDFILGQKFLENYYSVFDTTNHRVGLATRT</sequence>
<evidence type="ECO:0000256" key="2">
    <source>
        <dbReference type="ARBA" id="ARBA00022750"/>
    </source>
</evidence>
<comment type="similarity">
    <text evidence="1 4">Belongs to the peptidase A1 family.</text>
</comment>
<dbReference type="PROSITE" id="PS51767">
    <property type="entry name" value="PEPTIDASE_A1"/>
    <property type="match status" value="1"/>
</dbReference>
<dbReference type="PRINTS" id="PR00792">
    <property type="entry name" value="PEPSIN"/>
</dbReference>
<dbReference type="EMBL" id="JAEPQZ010000008">
    <property type="protein sequence ID" value="KAG2177947.1"/>
    <property type="molecule type" value="Genomic_DNA"/>
</dbReference>
<dbReference type="OrthoDB" id="660550at2759"/>
<evidence type="ECO:0000256" key="3">
    <source>
        <dbReference type="PIRSR" id="PIRSR601461-1"/>
    </source>
</evidence>
<feature type="active site" evidence="3">
    <location>
        <position position="95"/>
    </location>
</feature>
<dbReference type="Proteomes" id="UP000654370">
    <property type="component" value="Unassembled WGS sequence"/>
</dbReference>
<dbReference type="GO" id="GO:0006508">
    <property type="term" value="P:proteolysis"/>
    <property type="evidence" value="ECO:0007669"/>
    <property type="project" value="UniProtKB-KW"/>
</dbReference>
<dbReference type="InterPro" id="IPR034164">
    <property type="entry name" value="Pepsin-like_dom"/>
</dbReference>
<dbReference type="SUPFAM" id="SSF50630">
    <property type="entry name" value="Acid proteases"/>
    <property type="match status" value="1"/>
</dbReference>
<dbReference type="InterPro" id="IPR001461">
    <property type="entry name" value="Aspartic_peptidase_A1"/>
</dbReference>
<dbReference type="Pfam" id="PF00026">
    <property type="entry name" value="Asp"/>
    <property type="match status" value="1"/>
</dbReference>
<reference evidence="7" key="1">
    <citation type="submission" date="2020-12" db="EMBL/GenBank/DDBJ databases">
        <title>Metabolic potential, ecology and presence of endohyphal bacteria is reflected in genomic diversity of Mucoromycotina.</title>
        <authorList>
            <person name="Muszewska A."/>
            <person name="Okrasinska A."/>
            <person name="Steczkiewicz K."/>
            <person name="Drgas O."/>
            <person name="Orlowska M."/>
            <person name="Perlinska-Lenart U."/>
            <person name="Aleksandrzak-Piekarczyk T."/>
            <person name="Szatraj K."/>
            <person name="Zielenkiewicz U."/>
            <person name="Pilsyk S."/>
            <person name="Malc E."/>
            <person name="Mieczkowski P."/>
            <person name="Kruszewska J.S."/>
            <person name="Biernat P."/>
            <person name="Pawlowska J."/>
        </authorList>
    </citation>
    <scope>NUCLEOTIDE SEQUENCE</scope>
    <source>
        <strain evidence="7">WA0000067209</strain>
    </source>
</reference>
<protein>
    <recommendedName>
        <fullName evidence="6">Peptidase A1 domain-containing protein</fullName>
    </recommendedName>
</protein>
<feature type="signal peptide" evidence="5">
    <location>
        <begin position="1"/>
        <end position="20"/>
    </location>
</feature>
<keyword evidence="8" id="KW-1185">Reference proteome</keyword>
<keyword evidence="2 4" id="KW-0064">Aspartyl protease</keyword>
<dbReference type="InterPro" id="IPR033121">
    <property type="entry name" value="PEPTIDASE_A1"/>
</dbReference>
<dbReference type="GO" id="GO:0004190">
    <property type="term" value="F:aspartic-type endopeptidase activity"/>
    <property type="evidence" value="ECO:0007669"/>
    <property type="project" value="UniProtKB-KW"/>
</dbReference>
<feature type="active site" evidence="3">
    <location>
        <position position="277"/>
    </location>
</feature>
<keyword evidence="4" id="KW-0645">Protease</keyword>
<gene>
    <name evidence="7" type="ORF">INT43_003194</name>
</gene>
<evidence type="ECO:0000256" key="1">
    <source>
        <dbReference type="ARBA" id="ARBA00007447"/>
    </source>
</evidence>
<proteinExistence type="inferred from homology"/>
<evidence type="ECO:0000259" key="6">
    <source>
        <dbReference type="PROSITE" id="PS51767"/>
    </source>
</evidence>
<dbReference type="InterPro" id="IPR001969">
    <property type="entry name" value="Aspartic_peptidase_AS"/>
</dbReference>
<name>A0A8H7PPR2_MORIS</name>
<evidence type="ECO:0000256" key="4">
    <source>
        <dbReference type="RuleBase" id="RU000454"/>
    </source>
</evidence>
<dbReference type="PROSITE" id="PS00141">
    <property type="entry name" value="ASP_PROTEASE"/>
    <property type="match status" value="2"/>
</dbReference>
<organism evidence="7 8">
    <name type="scientific">Mortierella isabellina</name>
    <name type="common">Filamentous fungus</name>
    <name type="synonym">Umbelopsis isabellina</name>
    <dbReference type="NCBI Taxonomy" id="91625"/>
    <lineage>
        <taxon>Eukaryota</taxon>
        <taxon>Fungi</taxon>
        <taxon>Fungi incertae sedis</taxon>
        <taxon>Mucoromycota</taxon>
        <taxon>Mucoromycotina</taxon>
        <taxon>Umbelopsidomycetes</taxon>
        <taxon>Umbelopsidales</taxon>
        <taxon>Umbelopsidaceae</taxon>
        <taxon>Umbelopsis</taxon>
    </lineage>
</organism>
<keyword evidence="5" id="KW-0732">Signal</keyword>
<accession>A0A8H7PPR2</accession>
<keyword evidence="4" id="KW-0378">Hydrolase</keyword>
<evidence type="ECO:0000313" key="8">
    <source>
        <dbReference type="Proteomes" id="UP000654370"/>
    </source>
</evidence>
<dbReference type="InterPro" id="IPR021109">
    <property type="entry name" value="Peptidase_aspartic_dom_sf"/>
</dbReference>
<dbReference type="PANTHER" id="PTHR47966">
    <property type="entry name" value="BETA-SITE APP-CLEAVING ENZYME, ISOFORM A-RELATED"/>
    <property type="match status" value="1"/>
</dbReference>
<dbReference type="Gene3D" id="2.40.70.10">
    <property type="entry name" value="Acid Proteases"/>
    <property type="match status" value="2"/>
</dbReference>
<dbReference type="AlphaFoldDB" id="A0A8H7PPR2"/>
<evidence type="ECO:0000256" key="5">
    <source>
        <dbReference type="SAM" id="SignalP"/>
    </source>
</evidence>
<comment type="caution">
    <text evidence="7">The sequence shown here is derived from an EMBL/GenBank/DDBJ whole genome shotgun (WGS) entry which is preliminary data.</text>
</comment>
<dbReference type="CDD" id="cd05471">
    <property type="entry name" value="pepsin_like"/>
    <property type="match status" value="1"/>
</dbReference>
<feature type="chain" id="PRO_5034695958" description="Peptidase A1 domain-containing protein" evidence="5">
    <location>
        <begin position="21"/>
        <end position="397"/>
    </location>
</feature>
<feature type="domain" description="Peptidase A1" evidence="6">
    <location>
        <begin position="79"/>
        <end position="394"/>
    </location>
</feature>